<accession>A0ACC2N3W3</accession>
<sequence length="119" mass="13647">MEIDTRAGTFLALEISGQQLIQFNNYASAEIQEKLESPSEAKEELEETEIQRRLQRDQNLELQFSCNDCGQAENWMSIREALLPTCVPETESQDHVEALIKEHENSDKAIDGYEEESLQ</sequence>
<keyword evidence="2" id="KW-1185">Reference proteome</keyword>
<reference evidence="1" key="1">
    <citation type="submission" date="2023-04" db="EMBL/GenBank/DDBJ databases">
        <title>A chromosome-level genome assembly of the parasitoid wasp Eretmocerus hayati.</title>
        <authorList>
            <person name="Zhong Y."/>
            <person name="Liu S."/>
            <person name="Liu Y."/>
        </authorList>
    </citation>
    <scope>NUCLEOTIDE SEQUENCE</scope>
    <source>
        <strain evidence="1">ZJU_SS_LIU_2023</strain>
    </source>
</reference>
<proteinExistence type="predicted"/>
<protein>
    <submittedName>
        <fullName evidence="1">Uncharacterized protein</fullName>
    </submittedName>
</protein>
<comment type="caution">
    <text evidence="1">The sequence shown here is derived from an EMBL/GenBank/DDBJ whole genome shotgun (WGS) entry which is preliminary data.</text>
</comment>
<evidence type="ECO:0000313" key="1">
    <source>
        <dbReference type="EMBL" id="KAJ8665551.1"/>
    </source>
</evidence>
<dbReference type="EMBL" id="CM056744">
    <property type="protein sequence ID" value="KAJ8665551.1"/>
    <property type="molecule type" value="Genomic_DNA"/>
</dbReference>
<gene>
    <name evidence="1" type="ORF">QAD02_007213</name>
</gene>
<name>A0ACC2N3W3_9HYME</name>
<evidence type="ECO:0000313" key="2">
    <source>
        <dbReference type="Proteomes" id="UP001239111"/>
    </source>
</evidence>
<organism evidence="1 2">
    <name type="scientific">Eretmocerus hayati</name>
    <dbReference type="NCBI Taxonomy" id="131215"/>
    <lineage>
        <taxon>Eukaryota</taxon>
        <taxon>Metazoa</taxon>
        <taxon>Ecdysozoa</taxon>
        <taxon>Arthropoda</taxon>
        <taxon>Hexapoda</taxon>
        <taxon>Insecta</taxon>
        <taxon>Pterygota</taxon>
        <taxon>Neoptera</taxon>
        <taxon>Endopterygota</taxon>
        <taxon>Hymenoptera</taxon>
        <taxon>Apocrita</taxon>
        <taxon>Proctotrupomorpha</taxon>
        <taxon>Chalcidoidea</taxon>
        <taxon>Aphelinidae</taxon>
        <taxon>Aphelininae</taxon>
        <taxon>Eretmocerus</taxon>
    </lineage>
</organism>
<dbReference type="Proteomes" id="UP001239111">
    <property type="component" value="Chromosome 4"/>
</dbReference>